<proteinExistence type="predicted"/>
<dbReference type="AlphaFoldDB" id="A0A061DWC5"/>
<organism evidence="1 2">
    <name type="scientific">Theobroma cacao</name>
    <name type="common">Cacao</name>
    <name type="synonym">Cocoa</name>
    <dbReference type="NCBI Taxonomy" id="3641"/>
    <lineage>
        <taxon>Eukaryota</taxon>
        <taxon>Viridiplantae</taxon>
        <taxon>Streptophyta</taxon>
        <taxon>Embryophyta</taxon>
        <taxon>Tracheophyta</taxon>
        <taxon>Spermatophyta</taxon>
        <taxon>Magnoliopsida</taxon>
        <taxon>eudicotyledons</taxon>
        <taxon>Gunneridae</taxon>
        <taxon>Pentapetalae</taxon>
        <taxon>rosids</taxon>
        <taxon>malvids</taxon>
        <taxon>Malvales</taxon>
        <taxon>Malvaceae</taxon>
        <taxon>Byttnerioideae</taxon>
        <taxon>Theobroma</taxon>
    </lineage>
</organism>
<protein>
    <submittedName>
        <fullName evidence="1">Uncharacterized protein</fullName>
    </submittedName>
</protein>
<evidence type="ECO:0000313" key="1">
    <source>
        <dbReference type="EMBL" id="EOX94308.1"/>
    </source>
</evidence>
<dbReference type="EMBL" id="CM001879">
    <property type="protein sequence ID" value="EOX94308.1"/>
    <property type="molecule type" value="Genomic_DNA"/>
</dbReference>
<name>A0A061DWC5_THECC</name>
<dbReference type="Gramene" id="EOX94308">
    <property type="protein sequence ID" value="EOX94308"/>
    <property type="gene ID" value="TCM_003897"/>
</dbReference>
<evidence type="ECO:0000313" key="2">
    <source>
        <dbReference type="Proteomes" id="UP000026915"/>
    </source>
</evidence>
<dbReference type="InParanoid" id="A0A061DWC5"/>
<reference evidence="1 2" key="1">
    <citation type="journal article" date="2013" name="Genome Biol.">
        <title>The genome sequence of the most widely cultivated cacao type and its use to identify candidate genes regulating pod color.</title>
        <authorList>
            <person name="Motamayor J.C."/>
            <person name="Mockaitis K."/>
            <person name="Schmutz J."/>
            <person name="Haiminen N."/>
            <person name="Iii D.L."/>
            <person name="Cornejo O."/>
            <person name="Findley S.D."/>
            <person name="Zheng P."/>
            <person name="Utro F."/>
            <person name="Royaert S."/>
            <person name="Saski C."/>
            <person name="Jenkins J."/>
            <person name="Podicheti R."/>
            <person name="Zhao M."/>
            <person name="Scheffler B.E."/>
            <person name="Stack J.C."/>
            <person name="Feltus F.A."/>
            <person name="Mustiga G.M."/>
            <person name="Amores F."/>
            <person name="Phillips W."/>
            <person name="Marelli J.P."/>
            <person name="May G.D."/>
            <person name="Shapiro H."/>
            <person name="Ma J."/>
            <person name="Bustamante C.D."/>
            <person name="Schnell R.J."/>
            <person name="Main D."/>
            <person name="Gilbert D."/>
            <person name="Parida L."/>
            <person name="Kuhn D.N."/>
        </authorList>
    </citation>
    <scope>NUCLEOTIDE SEQUENCE [LARGE SCALE GENOMIC DNA]</scope>
    <source>
        <strain evidence="2">cv. Matina 1-6</strain>
    </source>
</reference>
<accession>A0A061DWC5</accession>
<dbReference type="Proteomes" id="UP000026915">
    <property type="component" value="Chromosome 1"/>
</dbReference>
<dbReference type="HOGENOM" id="CLU_2780945_0_0_1"/>
<gene>
    <name evidence="1" type="ORF">TCM_003897</name>
</gene>
<sequence>MRDYLDLVTDLLDELNQRNEGAGKWKEGWRARIKGQAGRAAQISRECAEGLSVVGSRWDLATWDEERTC</sequence>
<keyword evidence="2" id="KW-1185">Reference proteome</keyword>